<dbReference type="InterPro" id="IPR014982">
    <property type="entry name" value="GSCFA"/>
</dbReference>
<keyword evidence="3" id="KW-1185">Reference proteome</keyword>
<dbReference type="EMBL" id="RCHI01000002">
    <property type="protein sequence ID" value="RLL72394.1"/>
    <property type="molecule type" value="Genomic_DNA"/>
</dbReference>
<feature type="domain" description="GSCFA" evidence="1">
    <location>
        <begin position="46"/>
        <end position="316"/>
    </location>
</feature>
<dbReference type="Pfam" id="PF08885">
    <property type="entry name" value="GSCFA"/>
    <property type="match status" value="1"/>
</dbReference>
<protein>
    <submittedName>
        <fullName evidence="2">GSCFA family protein</fullName>
    </submittedName>
</protein>
<gene>
    <name evidence="2" type="ORF">DYS74_03015</name>
</gene>
<evidence type="ECO:0000313" key="2">
    <source>
        <dbReference type="EMBL" id="RLL72394.1"/>
    </source>
</evidence>
<evidence type="ECO:0000259" key="1">
    <source>
        <dbReference type="Pfam" id="PF08885"/>
    </source>
</evidence>
<proteinExistence type="predicted"/>
<sequence>MGEKSDNPYRHLPAKAFWRTGVAEAGLFGLSQLWSSAWTLPADAQFATFGSCFAQHISRALISRKMNWLNAEPAPGRTPPELAQKYNYGVFSARTGNIYTAAQLLLWARLASGAAGTDSIEYWTDEKGLVHDMLRPKIEPQGFVSRKEAEASVASTARAFARCITEADVLVFTLGLTEGWINTATGQSYSICPGTGVGTFDEGVHAFHNYTYPEILRDLEAALAIMWQMNPDLHVLLTVSPVPLVATASGDHVLVATQYSKSVLRAVAGDMARSHAQVDYFPSYEIIAAPSSRATFFEPNMRAIAHDGVDLVMRHFFAGLDLSAPSRRAGAAPDAGRAAAEAQMQAEELVCEEMLLETFNER</sequence>
<dbReference type="AlphaFoldDB" id="A0A421BVP8"/>
<organism evidence="2 3">
    <name type="scientific">Paenirhodobacter hankyongi</name>
    <dbReference type="NCBI Taxonomy" id="2294033"/>
    <lineage>
        <taxon>Bacteria</taxon>
        <taxon>Pseudomonadati</taxon>
        <taxon>Pseudomonadota</taxon>
        <taxon>Alphaproteobacteria</taxon>
        <taxon>Rhodobacterales</taxon>
        <taxon>Rhodobacter group</taxon>
        <taxon>Paenirhodobacter</taxon>
    </lineage>
</organism>
<dbReference type="RefSeq" id="WP_121530771.1">
    <property type="nucleotide sequence ID" value="NZ_RCHI01000002.1"/>
</dbReference>
<evidence type="ECO:0000313" key="3">
    <source>
        <dbReference type="Proteomes" id="UP000279673"/>
    </source>
</evidence>
<dbReference type="Proteomes" id="UP000279673">
    <property type="component" value="Unassembled WGS sequence"/>
</dbReference>
<name>A0A421BVP8_9RHOB</name>
<reference evidence="2 3" key="1">
    <citation type="submission" date="2018-10" db="EMBL/GenBank/DDBJ databases">
        <title>Rhodobacter sp . BO-81.</title>
        <authorList>
            <person name="Im W.T."/>
        </authorList>
    </citation>
    <scope>NUCLEOTIDE SEQUENCE [LARGE SCALE GENOMIC DNA]</scope>
    <source>
        <strain evidence="2 3">BO-81</strain>
    </source>
</reference>
<comment type="caution">
    <text evidence="2">The sequence shown here is derived from an EMBL/GenBank/DDBJ whole genome shotgun (WGS) entry which is preliminary data.</text>
</comment>
<accession>A0A421BVP8</accession>